<sequence length="102" mass="10451">MTGSKGAAKTGTASTSTGRDVDVGALEEAMDEVVETLAVAEQAAEFVRDRSSDPDDRARAAAVQQQAEAMLDAAEQVAGERAAEEEASPPPPSGARPGETIH</sequence>
<dbReference type="Proteomes" id="UP000245629">
    <property type="component" value="Chromosome 1"/>
</dbReference>
<evidence type="ECO:0000313" key="2">
    <source>
        <dbReference type="EMBL" id="AWK85566.1"/>
    </source>
</evidence>
<gene>
    <name evidence="2" type="ORF">DEW08_04745</name>
</gene>
<keyword evidence="3" id="KW-1185">Reference proteome</keyword>
<feature type="compositionally biased region" description="Basic and acidic residues" evidence="1">
    <location>
        <begin position="46"/>
        <end position="59"/>
    </location>
</feature>
<dbReference type="KEGG" id="azz:DEW08_04745"/>
<accession>A0A2S2CM76</accession>
<name>A0A2S2CM76_9PROT</name>
<reference evidence="3" key="1">
    <citation type="submission" date="2018-05" db="EMBL/GenBank/DDBJ databases">
        <title>Azospirillum thermophila sp. nov., a novel isolated from hot spring.</title>
        <authorList>
            <person name="Zhao Z."/>
        </authorList>
    </citation>
    <scope>NUCLEOTIDE SEQUENCE [LARGE SCALE GENOMIC DNA]</scope>
    <source>
        <strain evidence="3">CFH 70021</strain>
    </source>
</reference>
<evidence type="ECO:0000256" key="1">
    <source>
        <dbReference type="SAM" id="MobiDB-lite"/>
    </source>
</evidence>
<evidence type="ECO:0000313" key="3">
    <source>
        <dbReference type="Proteomes" id="UP000245629"/>
    </source>
</evidence>
<dbReference type="EMBL" id="CP029352">
    <property type="protein sequence ID" value="AWK85566.1"/>
    <property type="molecule type" value="Genomic_DNA"/>
</dbReference>
<feature type="region of interest" description="Disordered" evidence="1">
    <location>
        <begin position="45"/>
        <end position="102"/>
    </location>
</feature>
<organism evidence="2 3">
    <name type="scientific">Azospirillum thermophilum</name>
    <dbReference type="NCBI Taxonomy" id="2202148"/>
    <lineage>
        <taxon>Bacteria</taxon>
        <taxon>Pseudomonadati</taxon>
        <taxon>Pseudomonadota</taxon>
        <taxon>Alphaproteobacteria</taxon>
        <taxon>Rhodospirillales</taxon>
        <taxon>Azospirillaceae</taxon>
        <taxon>Azospirillum</taxon>
    </lineage>
</organism>
<dbReference type="AlphaFoldDB" id="A0A2S2CM76"/>
<feature type="region of interest" description="Disordered" evidence="1">
    <location>
        <begin position="1"/>
        <end position="22"/>
    </location>
</feature>
<dbReference type="RefSeq" id="WP_109324888.1">
    <property type="nucleotide sequence ID" value="NZ_CP029352.1"/>
</dbReference>
<feature type="compositionally biased region" description="Low complexity" evidence="1">
    <location>
        <begin position="1"/>
        <end position="18"/>
    </location>
</feature>
<proteinExistence type="predicted"/>
<protein>
    <submittedName>
        <fullName evidence="2">Uncharacterized protein</fullName>
    </submittedName>
</protein>